<sequence>MKAVQDFKGWKDSVAMAFHPHPTVAMIQTAKGWVRVACGEAAYQLNSGEIIKV</sequence>
<organism evidence="1 2">
    <name type="scientific">Undibacterium umbellatum</name>
    <dbReference type="NCBI Taxonomy" id="2762300"/>
    <lineage>
        <taxon>Bacteria</taxon>
        <taxon>Pseudomonadati</taxon>
        <taxon>Pseudomonadota</taxon>
        <taxon>Betaproteobacteria</taxon>
        <taxon>Burkholderiales</taxon>
        <taxon>Oxalobacteraceae</taxon>
        <taxon>Undibacterium</taxon>
    </lineage>
</organism>
<comment type="caution">
    <text evidence="1">The sequence shown here is derived from an EMBL/GenBank/DDBJ whole genome shotgun (WGS) entry which is preliminary data.</text>
</comment>
<evidence type="ECO:0008006" key="3">
    <source>
        <dbReference type="Google" id="ProtNLM"/>
    </source>
</evidence>
<dbReference type="Proteomes" id="UP000646911">
    <property type="component" value="Unassembled WGS sequence"/>
</dbReference>
<reference evidence="1 2" key="1">
    <citation type="submission" date="2020-08" db="EMBL/GenBank/DDBJ databases">
        <title>Novel species isolated from subtropical streams in China.</title>
        <authorList>
            <person name="Lu H."/>
        </authorList>
    </citation>
    <scope>NUCLEOTIDE SEQUENCE [LARGE SCALE GENOMIC DNA]</scope>
    <source>
        <strain evidence="1 2">NL8W</strain>
    </source>
</reference>
<protein>
    <recommendedName>
        <fullName evidence="3">AraC family transcriptional regulator</fullName>
    </recommendedName>
</protein>
<gene>
    <name evidence="1" type="ORF">H8L47_25125</name>
</gene>
<name>A0ABR6ZGP5_9BURK</name>
<keyword evidence="2" id="KW-1185">Reference proteome</keyword>
<evidence type="ECO:0000313" key="2">
    <source>
        <dbReference type="Proteomes" id="UP000646911"/>
    </source>
</evidence>
<evidence type="ECO:0000313" key="1">
    <source>
        <dbReference type="EMBL" id="MBC3910859.1"/>
    </source>
</evidence>
<proteinExistence type="predicted"/>
<accession>A0ABR6ZGP5</accession>
<dbReference type="RefSeq" id="WP_186956429.1">
    <property type="nucleotide sequence ID" value="NZ_JACOFX010000020.1"/>
</dbReference>
<dbReference type="EMBL" id="JACOFX010000020">
    <property type="protein sequence ID" value="MBC3910859.1"/>
    <property type="molecule type" value="Genomic_DNA"/>
</dbReference>